<feature type="compositionally biased region" description="Gly residues" evidence="2">
    <location>
        <begin position="209"/>
        <end position="219"/>
    </location>
</feature>
<keyword evidence="3" id="KW-1133">Transmembrane helix</keyword>
<protein>
    <submittedName>
        <fullName evidence="4">Uncharacterized protein</fullName>
    </submittedName>
</protein>
<organism evidence="4 5">
    <name type="scientific">Drosophila yakuba</name>
    <name type="common">Fruit fly</name>
    <dbReference type="NCBI Taxonomy" id="7245"/>
    <lineage>
        <taxon>Eukaryota</taxon>
        <taxon>Metazoa</taxon>
        <taxon>Ecdysozoa</taxon>
        <taxon>Arthropoda</taxon>
        <taxon>Hexapoda</taxon>
        <taxon>Insecta</taxon>
        <taxon>Pterygota</taxon>
        <taxon>Neoptera</taxon>
        <taxon>Endopterygota</taxon>
        <taxon>Diptera</taxon>
        <taxon>Brachycera</taxon>
        <taxon>Muscomorpha</taxon>
        <taxon>Ephydroidea</taxon>
        <taxon>Drosophilidae</taxon>
        <taxon>Drosophila</taxon>
        <taxon>Sophophora</taxon>
    </lineage>
</organism>
<evidence type="ECO:0000256" key="2">
    <source>
        <dbReference type="SAM" id="MobiDB-lite"/>
    </source>
</evidence>
<dbReference type="PROSITE" id="PS51155">
    <property type="entry name" value="CHIT_BIND_RR_2"/>
    <property type="match status" value="1"/>
</dbReference>
<evidence type="ECO:0000256" key="3">
    <source>
        <dbReference type="SAM" id="Phobius"/>
    </source>
</evidence>
<proteinExistence type="predicted"/>
<dbReference type="Proteomes" id="UP000002282">
    <property type="component" value="Chromosome X"/>
</dbReference>
<keyword evidence="3" id="KW-0812">Transmembrane</keyword>
<sequence length="318" mass="35098">MPHNQLSNSACNMCPHLKQFYASSLMVSLAILLLLQPVDARWTRRPRRTTTPRSTTTSRTTASPDRHQHVHHWPPLVAPPQPQPQPQQVVVVQPPTHTSETSPRLIDSFDQRSLDGQYEFRYQLDNGNTRYERAYWLPVGKDVVLAKKGYYSVPLPNDKYSTVFYTADHRGYHVDRQTLSAEQPLLPRSLEVPGVERVVDSGIATVTGMGTGMGTGTGTGTKRNSISDPERNELPVEVDADADEDVDVDVDVDASDAATELVPNAVKQVETETEPSTLANDILATETPADSHDDDHDDDDDGDGDEDEDVDDDEGASN</sequence>
<keyword evidence="5" id="KW-1185">Reference proteome</keyword>
<dbReference type="OrthoDB" id="8048501at2759"/>
<dbReference type="GO" id="GO:0042302">
    <property type="term" value="F:structural constituent of cuticle"/>
    <property type="evidence" value="ECO:0007669"/>
    <property type="project" value="UniProtKB-UniRule"/>
</dbReference>
<keyword evidence="3" id="KW-0472">Membrane</keyword>
<dbReference type="InterPro" id="IPR000618">
    <property type="entry name" value="Insect_cuticle"/>
</dbReference>
<dbReference type="eggNOG" id="ENOG502TBEE">
    <property type="taxonomic scope" value="Eukaryota"/>
</dbReference>
<accession>B4Q2C5</accession>
<feature type="compositionally biased region" description="Acidic residues" evidence="2">
    <location>
        <begin position="295"/>
        <end position="318"/>
    </location>
</feature>
<feature type="transmembrane region" description="Helical" evidence="3">
    <location>
        <begin position="20"/>
        <end position="38"/>
    </location>
</feature>
<dbReference type="KEGG" id="dya:Dyak_GE17082"/>
<evidence type="ECO:0000313" key="4">
    <source>
        <dbReference type="EMBL" id="EDX01586.2"/>
    </source>
</evidence>
<dbReference type="AlphaFoldDB" id="B4Q2C5"/>
<evidence type="ECO:0000313" key="5">
    <source>
        <dbReference type="Proteomes" id="UP000002282"/>
    </source>
</evidence>
<reference evidence="4 5" key="2">
    <citation type="journal article" date="2007" name="PLoS Biol.">
        <title>Principles of genome evolution in the Drosophila melanogaster species group.</title>
        <authorList>
            <person name="Ranz J.M."/>
            <person name="Maurin D."/>
            <person name="Chan Y.S."/>
            <person name="von Grotthuss M."/>
            <person name="Hillier L.W."/>
            <person name="Roote J."/>
            <person name="Ashburner M."/>
            <person name="Bergman C.M."/>
        </authorList>
    </citation>
    <scope>NUCLEOTIDE SEQUENCE [LARGE SCALE GENOMIC DNA]</scope>
    <source>
        <strain evidence="5">Tai18E2 / Tucson 14021-0261.01</strain>
    </source>
</reference>
<reference evidence="4 5" key="1">
    <citation type="journal article" date="2007" name="Nature">
        <title>Evolution of genes and genomes on the Drosophila phylogeny.</title>
        <authorList>
            <consortium name="Drosophila 12 Genomes Consortium"/>
            <person name="Clark A.G."/>
            <person name="Eisen M.B."/>
            <person name="Smith D.R."/>
            <person name="Bergman C.M."/>
            <person name="Oliver B."/>
            <person name="Markow T.A."/>
            <person name="Kaufman T.C."/>
            <person name="Kellis M."/>
            <person name="Gelbart W."/>
            <person name="Iyer V.N."/>
            <person name="Pollard D.A."/>
            <person name="Sackton T.B."/>
            <person name="Larracuente A.M."/>
            <person name="Singh N.D."/>
            <person name="Abad J.P."/>
            <person name="Abt D.N."/>
            <person name="Adryan B."/>
            <person name="Aguade M."/>
            <person name="Akashi H."/>
            <person name="Anderson W.W."/>
            <person name="Aquadro C.F."/>
            <person name="Ardell D.H."/>
            <person name="Arguello R."/>
            <person name="Artieri C.G."/>
            <person name="Barbash D.A."/>
            <person name="Barker D."/>
            <person name="Barsanti P."/>
            <person name="Batterham P."/>
            <person name="Batzoglou S."/>
            <person name="Begun D."/>
            <person name="Bhutkar A."/>
            <person name="Blanco E."/>
            <person name="Bosak S.A."/>
            <person name="Bradley R.K."/>
            <person name="Brand A.D."/>
            <person name="Brent M.R."/>
            <person name="Brooks A.N."/>
            <person name="Brown R.H."/>
            <person name="Butlin R.K."/>
            <person name="Caggese C."/>
            <person name="Calvi B.R."/>
            <person name="Bernardo de Carvalho A."/>
            <person name="Caspi A."/>
            <person name="Castrezana S."/>
            <person name="Celniker S.E."/>
            <person name="Chang J.L."/>
            <person name="Chapple C."/>
            <person name="Chatterji S."/>
            <person name="Chinwalla A."/>
            <person name="Civetta A."/>
            <person name="Clifton S.W."/>
            <person name="Comeron J.M."/>
            <person name="Costello J.C."/>
            <person name="Coyne J.A."/>
            <person name="Daub J."/>
            <person name="David R.G."/>
            <person name="Delcher A.L."/>
            <person name="Delehaunty K."/>
            <person name="Do C.B."/>
            <person name="Ebling H."/>
            <person name="Edwards K."/>
            <person name="Eickbush T."/>
            <person name="Evans J.D."/>
            <person name="Filipski A."/>
            <person name="Findeiss S."/>
            <person name="Freyhult E."/>
            <person name="Fulton L."/>
            <person name="Fulton R."/>
            <person name="Garcia A.C."/>
            <person name="Gardiner A."/>
            <person name="Garfield D.A."/>
            <person name="Garvin B.E."/>
            <person name="Gibson G."/>
            <person name="Gilbert D."/>
            <person name="Gnerre S."/>
            <person name="Godfrey J."/>
            <person name="Good R."/>
            <person name="Gotea V."/>
            <person name="Gravely B."/>
            <person name="Greenberg A.J."/>
            <person name="Griffiths-Jones S."/>
            <person name="Gross S."/>
            <person name="Guigo R."/>
            <person name="Gustafson E.A."/>
            <person name="Haerty W."/>
            <person name="Hahn M.W."/>
            <person name="Halligan D.L."/>
            <person name="Halpern A.L."/>
            <person name="Halter G.M."/>
            <person name="Han M.V."/>
            <person name="Heger A."/>
            <person name="Hillier L."/>
            <person name="Hinrichs A.S."/>
            <person name="Holmes I."/>
            <person name="Hoskins R.A."/>
            <person name="Hubisz M.J."/>
            <person name="Hultmark D."/>
            <person name="Huntley M.A."/>
            <person name="Jaffe D.B."/>
            <person name="Jagadeeshan S."/>
            <person name="Jeck W.R."/>
            <person name="Johnson J."/>
            <person name="Jones C.D."/>
            <person name="Jordan W.C."/>
            <person name="Karpen G.H."/>
            <person name="Kataoka E."/>
            <person name="Keightley P.D."/>
            <person name="Kheradpour P."/>
            <person name="Kirkness E.F."/>
            <person name="Koerich L.B."/>
            <person name="Kristiansen K."/>
            <person name="Kudrna D."/>
            <person name="Kulathinal R.J."/>
            <person name="Kumar S."/>
            <person name="Kwok R."/>
            <person name="Lander E."/>
            <person name="Langley C.H."/>
            <person name="Lapoint R."/>
            <person name="Lazzaro B.P."/>
            <person name="Lee S.J."/>
            <person name="Levesque L."/>
            <person name="Li R."/>
            <person name="Lin C.F."/>
            <person name="Lin M.F."/>
            <person name="Lindblad-Toh K."/>
            <person name="Llopart A."/>
            <person name="Long M."/>
            <person name="Low L."/>
            <person name="Lozovsky E."/>
            <person name="Lu J."/>
            <person name="Luo M."/>
            <person name="Machado C.A."/>
            <person name="Makalowski W."/>
            <person name="Marzo M."/>
            <person name="Matsuda M."/>
            <person name="Matzkin L."/>
            <person name="McAllister B."/>
            <person name="McBride C.S."/>
            <person name="McKernan B."/>
            <person name="McKernan K."/>
            <person name="Mendez-Lago M."/>
            <person name="Minx P."/>
            <person name="Mollenhauer M.U."/>
            <person name="Montooth K."/>
            <person name="Mount S.M."/>
            <person name="Mu X."/>
            <person name="Myers E."/>
            <person name="Negre B."/>
            <person name="Newfeld S."/>
            <person name="Nielsen R."/>
            <person name="Noor M.A."/>
            <person name="O'Grady P."/>
            <person name="Pachter L."/>
            <person name="Papaceit M."/>
            <person name="Parisi M.J."/>
            <person name="Parisi M."/>
            <person name="Parts L."/>
            <person name="Pedersen J.S."/>
            <person name="Pesole G."/>
            <person name="Phillippy A.M."/>
            <person name="Ponting C.P."/>
            <person name="Pop M."/>
            <person name="Porcelli D."/>
            <person name="Powell J.R."/>
            <person name="Prohaska S."/>
            <person name="Pruitt K."/>
            <person name="Puig M."/>
            <person name="Quesneville H."/>
            <person name="Ram K.R."/>
            <person name="Rand D."/>
            <person name="Rasmussen M.D."/>
            <person name="Reed L.K."/>
            <person name="Reenan R."/>
            <person name="Reily A."/>
            <person name="Remington K.A."/>
            <person name="Rieger T.T."/>
            <person name="Ritchie M.G."/>
            <person name="Robin C."/>
            <person name="Rogers Y.H."/>
            <person name="Rohde C."/>
            <person name="Rozas J."/>
            <person name="Rubenfield M.J."/>
            <person name="Ruiz A."/>
            <person name="Russo S."/>
            <person name="Salzberg S.L."/>
            <person name="Sanchez-Gracia A."/>
            <person name="Saranga D.J."/>
            <person name="Sato H."/>
            <person name="Schaeffer S.W."/>
            <person name="Schatz M.C."/>
            <person name="Schlenke T."/>
            <person name="Schwartz R."/>
            <person name="Segarra C."/>
            <person name="Singh R.S."/>
            <person name="Sirot L."/>
            <person name="Sirota M."/>
            <person name="Sisneros N.B."/>
            <person name="Smith C.D."/>
            <person name="Smith T.F."/>
            <person name="Spieth J."/>
            <person name="Stage D.E."/>
            <person name="Stark A."/>
            <person name="Stephan W."/>
            <person name="Strausberg R.L."/>
            <person name="Strempel S."/>
            <person name="Sturgill D."/>
            <person name="Sutton G."/>
            <person name="Sutton G.G."/>
            <person name="Tao W."/>
            <person name="Teichmann S."/>
            <person name="Tobari Y.N."/>
            <person name="Tomimura Y."/>
            <person name="Tsolas J.M."/>
            <person name="Valente V.L."/>
            <person name="Venter E."/>
            <person name="Venter J.C."/>
            <person name="Vicario S."/>
            <person name="Vieira F.G."/>
            <person name="Vilella A.J."/>
            <person name="Villasante A."/>
            <person name="Walenz B."/>
            <person name="Wang J."/>
            <person name="Wasserman M."/>
            <person name="Watts T."/>
            <person name="Wilson D."/>
            <person name="Wilson R.K."/>
            <person name="Wing R.A."/>
            <person name="Wolfner M.F."/>
            <person name="Wong A."/>
            <person name="Wong G.K."/>
            <person name="Wu C.I."/>
            <person name="Wu G."/>
            <person name="Yamamoto D."/>
            <person name="Yang H.P."/>
            <person name="Yang S.P."/>
            <person name="Yorke J.A."/>
            <person name="Yoshida K."/>
            <person name="Zdobnov E."/>
            <person name="Zhang P."/>
            <person name="Zhang Y."/>
            <person name="Zimin A.V."/>
            <person name="Baldwin J."/>
            <person name="Abdouelleil A."/>
            <person name="Abdulkadir J."/>
            <person name="Abebe A."/>
            <person name="Abera B."/>
            <person name="Abreu J."/>
            <person name="Acer S.C."/>
            <person name="Aftuck L."/>
            <person name="Alexander A."/>
            <person name="An P."/>
            <person name="Anderson E."/>
            <person name="Anderson S."/>
            <person name="Arachi H."/>
            <person name="Azer M."/>
            <person name="Bachantsang P."/>
            <person name="Barry A."/>
            <person name="Bayul T."/>
            <person name="Berlin A."/>
            <person name="Bessette D."/>
            <person name="Bloom T."/>
            <person name="Blye J."/>
            <person name="Boguslavskiy L."/>
            <person name="Bonnet C."/>
            <person name="Boukhgalter B."/>
            <person name="Bourzgui I."/>
            <person name="Brown A."/>
            <person name="Cahill P."/>
            <person name="Channer S."/>
            <person name="Cheshatsang Y."/>
            <person name="Chuda L."/>
            <person name="Citroen M."/>
            <person name="Collymore A."/>
            <person name="Cooke P."/>
            <person name="Costello M."/>
            <person name="D'Aco K."/>
            <person name="Daza R."/>
            <person name="De Haan G."/>
            <person name="DeGray S."/>
            <person name="DeMaso C."/>
            <person name="Dhargay N."/>
            <person name="Dooley K."/>
            <person name="Dooley E."/>
            <person name="Doricent M."/>
            <person name="Dorje P."/>
            <person name="Dorjee K."/>
            <person name="Dupes A."/>
            <person name="Elong R."/>
            <person name="Falk J."/>
            <person name="Farina A."/>
            <person name="Faro S."/>
            <person name="Ferguson D."/>
            <person name="Fisher S."/>
            <person name="Foley C.D."/>
            <person name="Franke A."/>
            <person name="Friedrich D."/>
            <person name="Gadbois L."/>
            <person name="Gearin G."/>
            <person name="Gearin C.R."/>
            <person name="Giannoukos G."/>
            <person name="Goode T."/>
            <person name="Graham J."/>
            <person name="Grandbois E."/>
            <person name="Grewal S."/>
            <person name="Gyaltsen K."/>
            <person name="Hafez N."/>
            <person name="Hagos B."/>
            <person name="Hall J."/>
            <person name="Henson C."/>
            <person name="Hollinger A."/>
            <person name="Honan T."/>
            <person name="Huard M.D."/>
            <person name="Hughes L."/>
            <person name="Hurhula B."/>
            <person name="Husby M.E."/>
            <person name="Kamat A."/>
            <person name="Kanga B."/>
            <person name="Kashin S."/>
            <person name="Khazanovich D."/>
            <person name="Kisner P."/>
            <person name="Lance K."/>
            <person name="Lara M."/>
            <person name="Lee W."/>
            <person name="Lennon N."/>
            <person name="Letendre F."/>
            <person name="LeVine R."/>
            <person name="Lipovsky A."/>
            <person name="Liu X."/>
            <person name="Liu J."/>
            <person name="Liu S."/>
            <person name="Lokyitsang T."/>
            <person name="Lokyitsang Y."/>
            <person name="Lubonja R."/>
            <person name="Lui A."/>
            <person name="MacDonald P."/>
            <person name="Magnisalis V."/>
            <person name="Maru K."/>
            <person name="Matthews C."/>
            <person name="McCusker W."/>
            <person name="McDonough S."/>
            <person name="Mehta T."/>
            <person name="Meldrim J."/>
            <person name="Meneus L."/>
            <person name="Mihai O."/>
            <person name="Mihalev A."/>
            <person name="Mihova T."/>
            <person name="Mittelman R."/>
            <person name="Mlenga V."/>
            <person name="Montmayeur A."/>
            <person name="Mulrain L."/>
            <person name="Navidi A."/>
            <person name="Naylor J."/>
            <person name="Negash T."/>
            <person name="Nguyen T."/>
            <person name="Nguyen N."/>
            <person name="Nicol R."/>
            <person name="Norbu C."/>
            <person name="Norbu N."/>
            <person name="Novod N."/>
            <person name="O'Neill B."/>
            <person name="Osman S."/>
            <person name="Markiewicz E."/>
            <person name="Oyono O.L."/>
            <person name="Patti C."/>
            <person name="Phunkhang P."/>
            <person name="Pierre F."/>
            <person name="Priest M."/>
            <person name="Raghuraman S."/>
            <person name="Rege F."/>
            <person name="Reyes R."/>
            <person name="Rise C."/>
            <person name="Rogov P."/>
            <person name="Ross K."/>
            <person name="Ryan E."/>
            <person name="Settipalli S."/>
            <person name="Shea T."/>
            <person name="Sherpa N."/>
            <person name="Shi L."/>
            <person name="Shih D."/>
            <person name="Sparrow T."/>
            <person name="Spaulding J."/>
            <person name="Stalker J."/>
            <person name="Stange-Thomann N."/>
            <person name="Stavropoulos S."/>
            <person name="Stone C."/>
            <person name="Strader C."/>
            <person name="Tesfaye S."/>
            <person name="Thomson T."/>
            <person name="Thoulutsang Y."/>
            <person name="Thoulutsang D."/>
            <person name="Topham K."/>
            <person name="Topping I."/>
            <person name="Tsamla T."/>
            <person name="Vassiliev H."/>
            <person name="Vo A."/>
            <person name="Wangchuk T."/>
            <person name="Wangdi T."/>
            <person name="Weiand M."/>
            <person name="Wilkinson J."/>
            <person name="Wilson A."/>
            <person name="Yadav S."/>
            <person name="Young G."/>
            <person name="Yu Q."/>
            <person name="Zembek L."/>
            <person name="Zhong D."/>
            <person name="Zimmer A."/>
            <person name="Zwirko Z."/>
            <person name="Jaffe D.B."/>
            <person name="Alvarez P."/>
            <person name="Brockman W."/>
            <person name="Butler J."/>
            <person name="Chin C."/>
            <person name="Gnerre S."/>
            <person name="Grabherr M."/>
            <person name="Kleber M."/>
            <person name="Mauceli E."/>
            <person name="MacCallum I."/>
        </authorList>
    </citation>
    <scope>NUCLEOTIDE SEQUENCE [LARGE SCALE GENOMIC DNA]</scope>
    <source>
        <strain evidence="5">Tai18E2 / Tucson 14021-0261.01</strain>
    </source>
</reference>
<name>B4Q2C5_DROYA</name>
<gene>
    <name evidence="4" type="primary">Dyak\GE17082</name>
    <name evidence="4" type="synonym">dyak_GLEANR_18443</name>
    <name evidence="4" type="synonym">GE17082</name>
    <name evidence="4" type="ORF">Dyak_GE17082</name>
</gene>
<feature type="compositionally biased region" description="Low complexity" evidence="2">
    <location>
        <begin position="51"/>
        <end position="61"/>
    </location>
</feature>
<feature type="region of interest" description="Disordered" evidence="2">
    <location>
        <begin position="206"/>
        <end position="230"/>
    </location>
</feature>
<dbReference type="EMBL" id="CM000162">
    <property type="protein sequence ID" value="EDX01586.2"/>
    <property type="molecule type" value="Genomic_DNA"/>
</dbReference>
<dbReference type="HOGENOM" id="CLU_947540_0_0_1"/>
<feature type="region of interest" description="Disordered" evidence="2">
    <location>
        <begin position="44"/>
        <end position="73"/>
    </location>
</feature>
<feature type="region of interest" description="Disordered" evidence="2">
    <location>
        <begin position="256"/>
        <end position="318"/>
    </location>
</feature>
<evidence type="ECO:0000256" key="1">
    <source>
        <dbReference type="PROSITE-ProRule" id="PRU00497"/>
    </source>
</evidence>
<dbReference type="Pfam" id="PF00379">
    <property type="entry name" value="Chitin_bind_4"/>
    <property type="match status" value="1"/>
</dbReference>
<keyword evidence="1" id="KW-0193">Cuticle</keyword>